<sequence>MNKFKSALQFGLFLLLTGFNILVFAEDIDLFTGSNPADTSTSTVIIGWHTSANISASVAHGCVYADVPEGSSESSTPKMGDTVGGMEQCALVNAIYKLSQLPAYANGLAIGLMVFEDKCGKLLLAPKKMTETNATDFIAKVKALDKFNGGSVVGDMVAEAWAVFNGLSGQGNSCSGSDYSSYAEVNPDCSNAVFVYLGNAVKETASVADFNFSSASTILENQVTNAFQYAAGSNKYNAYMTPRAVTLLDKADAAKNSYWGDEWTRFMHSVDVNDSAQIDRNVTTYSIAVYDEALQSKTKVAAAMNFISDMGTVGGGKSFKVKANESDALTDILTGIFSEVQDVNSVFSSATLPVSQNSQGTYKNQVFVAMFRPDAKAGPRWYGNVKQYQFGIDAGGSIVLTDASQSPANATDIVNPITGGLLDSARSFWTTNTPLQVDGSAVADWPAEGFWVNSPEGNNPTQDSPDGDLVQKGAVAQALRIANLTGSSNRTVYTCNSKDDCPINSALANFNDGNATLLSNLGSMLSGGTNSDSATFSVGSRKTAQSLTIDCDDSGKVADRVCRVTYAGYSDLTAGDTLFIDISSGNAESNCTASASCKISSVTSTGFTLPRDSFNIGKDKQDVVATLVFPSDTFVVTTDAAHGYTTAVTTDLIDCELSVSDGSEYGLINVVNSKVGIQIQSIIGPDSFLAKAEGEAYASAVTCASSVSNLDATSLVNWARGDDIAGNEAKTGACPAASRGDACPISVRGSIHGDVLHSRPTVVNYAGTYNVGDDETIDKDNVVVFYGSNDGHYRAVNGNQTRAIGNVRPGGELWSFIAPEFFGKLERQYTNIPAVSYPGFFVDYDKDGVNDAEPRDYFFDGATTLLQDLRSDETLTTFGKTYIYITARRGGALVYALDVSDPVAPKILWKVSDSEISELGQTWSQAKVTQIAAYPNPVLIMGAGYDPAEDADPAPSVNTKGRGILILDALNGKVVWAATADSNADLDDNSCLAGISNLATGGACVDASMSKSFPADITLVDANFDGLTDRLYAVDVAGNIWRVDLEPHGTDSSTAADIKLSKFASLGVGADGNSNDARKFLYGPDIIPTADYAAIVAVTGDREHPLYTEDTTAGLAYNVQNRFYMILDRYNNVTELPDSFTVIENDDLLNQTFLQCYNTAGELADCSDDHNKSVRFDATMADFDGYFFNLGVGEKGVNQPVTASGVAYFATNKPDVPAGADANSCTANLGIAQGYQVALLTGDYVRKSFPGGGMPPTVITGVVEIDGKRRPFVLGGEGSPFKPVNGAVISGDRDRTYWYYK</sequence>
<gene>
    <name evidence="1" type="ORF">HNQ57_002308</name>
</gene>
<keyword evidence="2" id="KW-1185">Reference proteome</keyword>
<comment type="caution">
    <text evidence="1">The sequence shown here is derived from an EMBL/GenBank/DDBJ whole genome shotgun (WGS) entry which is preliminary data.</text>
</comment>
<accession>A0A840R482</accession>
<name>A0A840R482_9GAMM</name>
<protein>
    <submittedName>
        <fullName evidence="1">Tfp pilus tip-associated adhesin PilY1</fullName>
    </submittedName>
</protein>
<organism evidence="1 2">
    <name type="scientific">Zhongshania antarctica</name>
    <dbReference type="NCBI Taxonomy" id="641702"/>
    <lineage>
        <taxon>Bacteria</taxon>
        <taxon>Pseudomonadati</taxon>
        <taxon>Pseudomonadota</taxon>
        <taxon>Gammaproteobacteria</taxon>
        <taxon>Cellvibrionales</taxon>
        <taxon>Spongiibacteraceae</taxon>
        <taxon>Zhongshania</taxon>
    </lineage>
</organism>
<dbReference type="Proteomes" id="UP000536640">
    <property type="component" value="Unassembled WGS sequence"/>
</dbReference>
<dbReference type="RefSeq" id="WP_184463093.1">
    <property type="nucleotide sequence ID" value="NZ_JACHHW010000006.1"/>
</dbReference>
<evidence type="ECO:0000313" key="1">
    <source>
        <dbReference type="EMBL" id="MBB5188029.1"/>
    </source>
</evidence>
<reference evidence="1 2" key="1">
    <citation type="submission" date="2020-08" db="EMBL/GenBank/DDBJ databases">
        <title>Genomic Encyclopedia of Type Strains, Phase IV (KMG-IV): sequencing the most valuable type-strain genomes for metagenomic binning, comparative biology and taxonomic classification.</title>
        <authorList>
            <person name="Goeker M."/>
        </authorList>
    </citation>
    <scope>NUCLEOTIDE SEQUENCE [LARGE SCALE GENOMIC DNA]</scope>
    <source>
        <strain evidence="1 2">DSM 25701</strain>
    </source>
</reference>
<dbReference type="EMBL" id="JACHHW010000006">
    <property type="protein sequence ID" value="MBB5188029.1"/>
    <property type="molecule type" value="Genomic_DNA"/>
</dbReference>
<proteinExistence type="predicted"/>
<evidence type="ECO:0000313" key="2">
    <source>
        <dbReference type="Proteomes" id="UP000536640"/>
    </source>
</evidence>